<gene>
    <name evidence="1" type="ORF">CLV60_10115</name>
</gene>
<dbReference type="EMBL" id="PYAS01000001">
    <property type="protein sequence ID" value="PSL33646.1"/>
    <property type="molecule type" value="Genomic_DNA"/>
</dbReference>
<organism evidence="1 2">
    <name type="scientific">Dyadobacter jiangsuensis</name>
    <dbReference type="NCBI Taxonomy" id="1591085"/>
    <lineage>
        <taxon>Bacteria</taxon>
        <taxon>Pseudomonadati</taxon>
        <taxon>Bacteroidota</taxon>
        <taxon>Cytophagia</taxon>
        <taxon>Cytophagales</taxon>
        <taxon>Spirosomataceae</taxon>
        <taxon>Dyadobacter</taxon>
    </lineage>
</organism>
<proteinExistence type="predicted"/>
<reference evidence="1 2" key="1">
    <citation type="submission" date="2018-03" db="EMBL/GenBank/DDBJ databases">
        <title>Genomic Encyclopedia of Archaeal and Bacterial Type Strains, Phase II (KMG-II): from individual species to whole genera.</title>
        <authorList>
            <person name="Goeker M."/>
        </authorList>
    </citation>
    <scope>NUCLEOTIDE SEQUENCE [LARGE SCALE GENOMIC DNA]</scope>
    <source>
        <strain evidence="1 2">DSM 29057</strain>
    </source>
</reference>
<accession>A0A2P8GI46</accession>
<dbReference type="AlphaFoldDB" id="A0A2P8GI46"/>
<comment type="caution">
    <text evidence="1">The sequence shown here is derived from an EMBL/GenBank/DDBJ whole genome shotgun (WGS) entry which is preliminary data.</text>
</comment>
<evidence type="ECO:0000313" key="2">
    <source>
        <dbReference type="Proteomes" id="UP000241964"/>
    </source>
</evidence>
<protein>
    <submittedName>
        <fullName evidence="1">Uncharacterized protein</fullName>
    </submittedName>
</protein>
<keyword evidence="2" id="KW-1185">Reference proteome</keyword>
<evidence type="ECO:0000313" key="1">
    <source>
        <dbReference type="EMBL" id="PSL33646.1"/>
    </source>
</evidence>
<name>A0A2P8GI46_9BACT</name>
<dbReference type="Proteomes" id="UP000241964">
    <property type="component" value="Unassembled WGS sequence"/>
</dbReference>
<sequence>MNETITIPGDYLGEVQEFALKIVALGHTYQLHMLVEGKT</sequence>